<gene>
    <name evidence="2" type="ORF">GCM10008959_14670</name>
</gene>
<organism evidence="2 3">
    <name type="scientific">Deinococcus seoulensis</name>
    <dbReference type="NCBI Taxonomy" id="1837379"/>
    <lineage>
        <taxon>Bacteria</taxon>
        <taxon>Thermotogati</taxon>
        <taxon>Deinococcota</taxon>
        <taxon>Deinococci</taxon>
        <taxon>Deinococcales</taxon>
        <taxon>Deinococcaceae</taxon>
        <taxon>Deinococcus</taxon>
    </lineage>
</organism>
<proteinExistence type="predicted"/>
<evidence type="ECO:0000313" key="2">
    <source>
        <dbReference type="EMBL" id="GGR54123.1"/>
    </source>
</evidence>
<dbReference type="EMBL" id="BMQM01000007">
    <property type="protein sequence ID" value="GGR54123.1"/>
    <property type="molecule type" value="Genomic_DNA"/>
</dbReference>
<dbReference type="RefSeq" id="WP_189064341.1">
    <property type="nucleotide sequence ID" value="NZ_BMQM01000007.1"/>
</dbReference>
<evidence type="ECO:0008006" key="4">
    <source>
        <dbReference type="Google" id="ProtNLM"/>
    </source>
</evidence>
<protein>
    <recommendedName>
        <fullName evidence="4">NUDIX hydrolase</fullName>
    </recommendedName>
</protein>
<evidence type="ECO:0000256" key="1">
    <source>
        <dbReference type="SAM" id="MobiDB-lite"/>
    </source>
</evidence>
<dbReference type="Gene3D" id="3.90.79.10">
    <property type="entry name" value="Nucleoside Triphosphate Pyrophosphohydrolase"/>
    <property type="match status" value="1"/>
</dbReference>
<dbReference type="InterPro" id="IPR015797">
    <property type="entry name" value="NUDIX_hydrolase-like_dom_sf"/>
</dbReference>
<name>A0ABQ2RP65_9DEIO</name>
<reference evidence="3" key="1">
    <citation type="journal article" date="2019" name="Int. J. Syst. Evol. Microbiol.">
        <title>The Global Catalogue of Microorganisms (GCM) 10K type strain sequencing project: providing services to taxonomists for standard genome sequencing and annotation.</title>
        <authorList>
            <consortium name="The Broad Institute Genomics Platform"/>
            <consortium name="The Broad Institute Genome Sequencing Center for Infectious Disease"/>
            <person name="Wu L."/>
            <person name="Ma J."/>
        </authorList>
    </citation>
    <scope>NUCLEOTIDE SEQUENCE [LARGE SCALE GENOMIC DNA]</scope>
    <source>
        <strain evidence="3">JCM 31404</strain>
    </source>
</reference>
<evidence type="ECO:0000313" key="3">
    <source>
        <dbReference type="Proteomes" id="UP000634308"/>
    </source>
</evidence>
<dbReference type="SUPFAM" id="SSF55811">
    <property type="entry name" value="Nudix"/>
    <property type="match status" value="1"/>
</dbReference>
<feature type="region of interest" description="Disordered" evidence="1">
    <location>
        <begin position="150"/>
        <end position="170"/>
    </location>
</feature>
<comment type="caution">
    <text evidence="2">The sequence shown here is derived from an EMBL/GenBank/DDBJ whole genome shotgun (WGS) entry which is preliminary data.</text>
</comment>
<dbReference type="Proteomes" id="UP000634308">
    <property type="component" value="Unassembled WGS sequence"/>
</dbReference>
<accession>A0ABQ2RP65</accession>
<sequence>MTSIHTADQTAPATFQLGVFALIRHQGAYLIVRPHEPLLPGGDHGLPGLLLGLSSGQNLVEMNLRRVIREQVKLVVSDLKLIGSHASRGPQDSGADARLNMIFGTEYSAGILAPDPDLITAADWIPQRELLEAGAYPEWLAAAVREFETTQGAAAPAEPAPSRLRFGRRR</sequence>
<keyword evidence="3" id="KW-1185">Reference proteome</keyword>